<evidence type="ECO:0000313" key="1">
    <source>
        <dbReference type="EMBL" id="KAG5576312.1"/>
    </source>
</evidence>
<dbReference type="EMBL" id="JACXVP010000011">
    <property type="protein sequence ID" value="KAG5576312.1"/>
    <property type="molecule type" value="Genomic_DNA"/>
</dbReference>
<proteinExistence type="predicted"/>
<dbReference type="AlphaFoldDB" id="A0A9J5WMQ4"/>
<reference evidence="1 2" key="1">
    <citation type="submission" date="2020-09" db="EMBL/GenBank/DDBJ databases">
        <title>De no assembly of potato wild relative species, Solanum commersonii.</title>
        <authorList>
            <person name="Cho K."/>
        </authorList>
    </citation>
    <scope>NUCLEOTIDE SEQUENCE [LARGE SCALE GENOMIC DNA]</scope>
    <source>
        <strain evidence="1">LZ3.2</strain>
        <tissue evidence="1">Leaf</tissue>
    </source>
</reference>
<evidence type="ECO:0000313" key="2">
    <source>
        <dbReference type="Proteomes" id="UP000824120"/>
    </source>
</evidence>
<dbReference type="Proteomes" id="UP000824120">
    <property type="component" value="Chromosome 11"/>
</dbReference>
<name>A0A9J5WMQ4_SOLCO</name>
<organism evidence="1 2">
    <name type="scientific">Solanum commersonii</name>
    <name type="common">Commerson's wild potato</name>
    <name type="synonym">Commerson's nightshade</name>
    <dbReference type="NCBI Taxonomy" id="4109"/>
    <lineage>
        <taxon>Eukaryota</taxon>
        <taxon>Viridiplantae</taxon>
        <taxon>Streptophyta</taxon>
        <taxon>Embryophyta</taxon>
        <taxon>Tracheophyta</taxon>
        <taxon>Spermatophyta</taxon>
        <taxon>Magnoliopsida</taxon>
        <taxon>eudicotyledons</taxon>
        <taxon>Gunneridae</taxon>
        <taxon>Pentapetalae</taxon>
        <taxon>asterids</taxon>
        <taxon>lamiids</taxon>
        <taxon>Solanales</taxon>
        <taxon>Solanaceae</taxon>
        <taxon>Solanoideae</taxon>
        <taxon>Solaneae</taxon>
        <taxon>Solanum</taxon>
    </lineage>
</organism>
<comment type="caution">
    <text evidence="1">The sequence shown here is derived from an EMBL/GenBank/DDBJ whole genome shotgun (WGS) entry which is preliminary data.</text>
</comment>
<accession>A0A9J5WMQ4</accession>
<gene>
    <name evidence="1" type="ORF">H5410_056446</name>
</gene>
<keyword evidence="2" id="KW-1185">Reference proteome</keyword>
<protein>
    <submittedName>
        <fullName evidence="1">Uncharacterized protein</fullName>
    </submittedName>
</protein>
<sequence>MELVGPDGKIDLFSRSNDPQSKQTPDFADFCTRKPAHFQGQMIPEAVKPLVLAIFVFPMSFFMKFSWTSIKTLAVGSIGPDR</sequence>